<evidence type="ECO:0000313" key="8">
    <source>
        <dbReference type="EMBL" id="CCL98596.1"/>
    </source>
</evidence>
<keyword evidence="3" id="KW-0413">Isomerase</keyword>
<evidence type="ECO:0000313" key="9">
    <source>
        <dbReference type="Proteomes" id="UP000006352"/>
    </source>
</evidence>
<feature type="binding site" evidence="6">
    <location>
        <position position="212"/>
    </location>
    <ligand>
        <name>substrate</name>
    </ligand>
</feature>
<dbReference type="PANTHER" id="PTHR11142:SF4">
    <property type="entry name" value="PSEUDOURIDYLATE SYNTHASE 1 HOMOLOG"/>
    <property type="match status" value="1"/>
</dbReference>
<evidence type="ECO:0000256" key="1">
    <source>
        <dbReference type="ARBA" id="ARBA00009375"/>
    </source>
</evidence>
<dbReference type="PANTHER" id="PTHR11142">
    <property type="entry name" value="PSEUDOURIDYLATE SYNTHASE"/>
    <property type="match status" value="1"/>
</dbReference>
<evidence type="ECO:0008006" key="10">
    <source>
        <dbReference type="Google" id="ProtNLM"/>
    </source>
</evidence>
<sequence>MEANSYPTRSLNRSLEDHDELIEAGPSKRVKFDAAEPGLKTREAAQNDVAQQDNETEKAKATSQRSGDRSKSKRGKDKDRGRDRRRGTRATEGGGRDGDEPKGPRLPKRQQPDPNLRTIEGVLFNALVKVGAVSQDNADDPVKVNLGRAARTDAGVHAAGNAVSMKLITPVPGVPDLVARMNEELPPEIRLWSILRVQNGFNARTTCDSRKYTYFFPSYLMIPPKPGSGLHHTLQDHGTDTQPDPFWSDDHPESILDDLRRKRTYRINSKQVEALRLIAQAFNGSHNFHNFTIGRDFGDRSCVRHIKSITIADPVVYGETEWISVLFHGQSFMLHQIVSVLSDFTIRALNNVNISGK</sequence>
<feature type="compositionally biased region" description="Basic and acidic residues" evidence="7">
    <location>
        <begin position="94"/>
        <end position="103"/>
    </location>
</feature>
<dbReference type="HOGENOM" id="CLU_776209_0_0_1"/>
<keyword evidence="2" id="KW-0819">tRNA processing</keyword>
<dbReference type="InterPro" id="IPR001406">
    <property type="entry name" value="PsdUridine_synth_TruA"/>
</dbReference>
<dbReference type="GO" id="GO:0009982">
    <property type="term" value="F:pseudouridine synthase activity"/>
    <property type="evidence" value="ECO:0007669"/>
    <property type="project" value="InterPro"/>
</dbReference>
<dbReference type="InterPro" id="IPR041708">
    <property type="entry name" value="PUS1/PUS2-like"/>
</dbReference>
<evidence type="ECO:0000256" key="6">
    <source>
        <dbReference type="PIRSR" id="PIRSR641708-2"/>
    </source>
</evidence>
<keyword evidence="9" id="KW-1185">Reference proteome</keyword>
<evidence type="ECO:0000256" key="5">
    <source>
        <dbReference type="PIRSR" id="PIRSR641708-1"/>
    </source>
</evidence>
<dbReference type="RefSeq" id="XP_012177879.1">
    <property type="nucleotide sequence ID" value="XM_012322489.1"/>
</dbReference>
<organism evidence="8 9">
    <name type="scientific">Fibroporia radiculosa</name>
    <dbReference type="NCBI Taxonomy" id="599839"/>
    <lineage>
        <taxon>Eukaryota</taxon>
        <taxon>Fungi</taxon>
        <taxon>Dikarya</taxon>
        <taxon>Basidiomycota</taxon>
        <taxon>Agaricomycotina</taxon>
        <taxon>Agaricomycetes</taxon>
        <taxon>Polyporales</taxon>
        <taxon>Fibroporiaceae</taxon>
        <taxon>Fibroporia</taxon>
    </lineage>
</organism>
<dbReference type="SUPFAM" id="SSF55120">
    <property type="entry name" value="Pseudouridine synthase"/>
    <property type="match status" value="1"/>
</dbReference>
<dbReference type="EMBL" id="HE796892">
    <property type="protein sequence ID" value="CCL98596.1"/>
    <property type="molecule type" value="Genomic_DNA"/>
</dbReference>
<evidence type="ECO:0000256" key="3">
    <source>
        <dbReference type="ARBA" id="ARBA00023235"/>
    </source>
</evidence>
<accession>J4I810</accession>
<dbReference type="GO" id="GO:0031119">
    <property type="term" value="P:tRNA pseudouridine synthesis"/>
    <property type="evidence" value="ECO:0007669"/>
    <property type="project" value="InterPro"/>
</dbReference>
<dbReference type="InterPro" id="IPR020094">
    <property type="entry name" value="TruA/RsuA/RluB/E/F_N"/>
</dbReference>
<dbReference type="InParanoid" id="J4I810"/>
<dbReference type="GO" id="GO:0003723">
    <property type="term" value="F:RNA binding"/>
    <property type="evidence" value="ECO:0007669"/>
    <property type="project" value="InterPro"/>
</dbReference>
<dbReference type="Gene3D" id="3.30.70.660">
    <property type="entry name" value="Pseudouridine synthase I, catalytic domain, C-terminal subdomain"/>
    <property type="match status" value="1"/>
</dbReference>
<protein>
    <recommendedName>
        <fullName evidence="10">Pseudouridine synthase I TruA alpha/beta domain-containing protein</fullName>
    </recommendedName>
</protein>
<dbReference type="Gene3D" id="3.30.70.580">
    <property type="entry name" value="Pseudouridine synthase I, catalytic domain, N-terminal subdomain"/>
    <property type="match status" value="1"/>
</dbReference>
<proteinExistence type="inferred from homology"/>
<dbReference type="STRING" id="599839.J4I810"/>
<dbReference type="FunCoup" id="J4I810">
    <property type="interactions" value="652"/>
</dbReference>
<name>J4I810_9APHY</name>
<dbReference type="GeneID" id="24093507"/>
<reference evidence="8 9" key="1">
    <citation type="journal article" date="2012" name="Appl. Environ. Microbiol.">
        <title>Short-read sequencing for genomic analysis of the brown rot fungus Fibroporia radiculosa.</title>
        <authorList>
            <person name="Tang J.D."/>
            <person name="Perkins A.D."/>
            <person name="Sonstegard T.S."/>
            <person name="Schroeder S.G."/>
            <person name="Burgess S.C."/>
            <person name="Diehl S.V."/>
        </authorList>
    </citation>
    <scope>NUCLEOTIDE SEQUENCE [LARGE SCALE GENOMIC DNA]</scope>
    <source>
        <strain evidence="8 9">TFFH 294</strain>
    </source>
</reference>
<comment type="similarity">
    <text evidence="1">Belongs to the tRNA pseudouridine synthase TruA family.</text>
</comment>
<dbReference type="AlphaFoldDB" id="J4I810"/>
<dbReference type="InterPro" id="IPR020103">
    <property type="entry name" value="PsdUridine_synth_cat_dom_sf"/>
</dbReference>
<dbReference type="GO" id="GO:1990481">
    <property type="term" value="P:mRNA pseudouridine synthesis"/>
    <property type="evidence" value="ECO:0007669"/>
    <property type="project" value="TreeGrafter"/>
</dbReference>
<evidence type="ECO:0000256" key="4">
    <source>
        <dbReference type="ARBA" id="ARBA00036943"/>
    </source>
</evidence>
<dbReference type="Proteomes" id="UP000006352">
    <property type="component" value="Unassembled WGS sequence"/>
</dbReference>
<dbReference type="OrthoDB" id="10256309at2759"/>
<evidence type="ECO:0000256" key="7">
    <source>
        <dbReference type="SAM" id="MobiDB-lite"/>
    </source>
</evidence>
<feature type="region of interest" description="Disordered" evidence="7">
    <location>
        <begin position="1"/>
        <end position="115"/>
    </location>
</feature>
<gene>
    <name evidence="8" type="ORF">FIBRA_00598</name>
</gene>
<feature type="active site" description="Nucleophile" evidence="5">
    <location>
        <position position="153"/>
    </location>
</feature>
<feature type="compositionally biased region" description="Basic and acidic residues" evidence="7">
    <location>
        <begin position="30"/>
        <end position="45"/>
    </location>
</feature>
<dbReference type="GO" id="GO:0005634">
    <property type="term" value="C:nucleus"/>
    <property type="evidence" value="ECO:0007669"/>
    <property type="project" value="TreeGrafter"/>
</dbReference>
<evidence type="ECO:0000256" key="2">
    <source>
        <dbReference type="ARBA" id="ARBA00022694"/>
    </source>
</evidence>
<feature type="compositionally biased region" description="Polar residues" evidence="7">
    <location>
        <begin position="1"/>
        <end position="13"/>
    </location>
</feature>
<dbReference type="InterPro" id="IPR020095">
    <property type="entry name" value="PsdUridine_synth_TruA_C"/>
</dbReference>
<comment type="catalytic activity">
    <reaction evidence="4">
        <text>a uridine in tRNA = a pseudouridine in tRNA</text>
        <dbReference type="Rhea" id="RHEA:54572"/>
        <dbReference type="Rhea" id="RHEA-COMP:13339"/>
        <dbReference type="Rhea" id="RHEA-COMP:13934"/>
        <dbReference type="ChEBI" id="CHEBI:65314"/>
        <dbReference type="ChEBI" id="CHEBI:65315"/>
    </reaction>
</comment>
<dbReference type="FunFam" id="3.30.70.580:FF:000002">
    <property type="entry name" value="tRNA pseudouridine synthase"/>
    <property type="match status" value="1"/>
</dbReference>
<feature type="compositionally biased region" description="Basic and acidic residues" evidence="7">
    <location>
        <begin position="55"/>
        <end position="82"/>
    </location>
</feature>
<dbReference type="CDD" id="cd02568">
    <property type="entry name" value="PseudoU_synth_PUS1_PUS2"/>
    <property type="match status" value="1"/>
</dbReference>